<gene>
    <name evidence="1" type="ORF">SAMN05661096_03290</name>
</gene>
<dbReference type="Proteomes" id="UP000193804">
    <property type="component" value="Unassembled WGS sequence"/>
</dbReference>
<organism evidence="1 2">
    <name type="scientific">Marivirga sericea</name>
    <dbReference type="NCBI Taxonomy" id="1028"/>
    <lineage>
        <taxon>Bacteria</taxon>
        <taxon>Pseudomonadati</taxon>
        <taxon>Bacteroidota</taxon>
        <taxon>Cytophagia</taxon>
        <taxon>Cytophagales</taxon>
        <taxon>Marivirgaceae</taxon>
        <taxon>Marivirga</taxon>
    </lineage>
</organism>
<dbReference type="AlphaFoldDB" id="A0A1X7KY53"/>
<dbReference type="PROSITE" id="PS51257">
    <property type="entry name" value="PROKAR_LIPOPROTEIN"/>
    <property type="match status" value="1"/>
</dbReference>
<sequence length="420" mass="47326">MKKLSYLGYLILSILFLSCNTDDGLLVSLDEIVTDKEEIMLGDSILLKGENLHKVSFVFLSGAGIDIEANHLNLLNAAGKGDSRDWKENELLLYVPFYSQLLGSTVEIILDFKENISDGGLYNKYESGKKIEVSLPTIRSVSENTLSESQPVDIVLDNFNKGYEFMLRILQHPDGSNPDYFSVDSEIIGNDIIRIHKVGQAAPVILEFNIYSEDGSITRTHKLETSRSMKMHYAYNLPTDQPYAPGSFMLITGEHTNKISTFSEAKVGGYPARKGYDWPGEIGVVMPTTIPFSDGDKFEMVLPKESGYLNVDNSHNYLEFVEGKYRIVEEEQGYIKIETNVYYRTQFLNYAIVTSEKDTLLLDYLSAEEYNTSSGINHGYKLKKPTFSQGLSIGAHQLLIYTDDRKYQLKPAGDISFTMQ</sequence>
<evidence type="ECO:0000313" key="1">
    <source>
        <dbReference type="EMBL" id="SMG46568.1"/>
    </source>
</evidence>
<name>A0A1X7KY53_9BACT</name>
<accession>A0A1X7KY53</accession>
<dbReference type="STRING" id="1028.SAMN05661096_03290"/>
<protein>
    <submittedName>
        <fullName evidence="1">Uncharacterized protein</fullName>
    </submittedName>
</protein>
<evidence type="ECO:0000313" key="2">
    <source>
        <dbReference type="Proteomes" id="UP000193804"/>
    </source>
</evidence>
<proteinExistence type="predicted"/>
<keyword evidence="2" id="KW-1185">Reference proteome</keyword>
<dbReference type="EMBL" id="FXAW01000007">
    <property type="protein sequence ID" value="SMG46568.1"/>
    <property type="molecule type" value="Genomic_DNA"/>
</dbReference>
<dbReference type="RefSeq" id="WP_085518424.1">
    <property type="nucleotide sequence ID" value="NZ_FXAW01000007.1"/>
</dbReference>
<reference evidence="2" key="1">
    <citation type="submission" date="2017-04" db="EMBL/GenBank/DDBJ databases">
        <authorList>
            <person name="Varghese N."/>
            <person name="Submissions S."/>
        </authorList>
    </citation>
    <scope>NUCLEOTIDE SEQUENCE [LARGE SCALE GENOMIC DNA]</scope>
    <source>
        <strain evidence="2">DSM 4125</strain>
    </source>
</reference>